<reference evidence="1 2" key="1">
    <citation type="submission" date="2023-10" db="EMBL/GenBank/DDBJ databases">
        <title>Genome-Wide Identification Analysis in wild type Solanum Pinnatisectum Reveals Some Genes Defensing Phytophthora Infestans.</title>
        <authorList>
            <person name="Sun C."/>
        </authorList>
    </citation>
    <scope>NUCLEOTIDE SEQUENCE [LARGE SCALE GENOMIC DNA]</scope>
    <source>
        <strain evidence="1">LQN</strain>
        <tissue evidence="1">Leaf</tissue>
    </source>
</reference>
<keyword evidence="2" id="KW-1185">Reference proteome</keyword>
<dbReference type="AlphaFoldDB" id="A0AAV9MBL7"/>
<accession>A0AAV9MBL7</accession>
<name>A0AAV9MBL7_9SOLN</name>
<gene>
    <name evidence="1" type="ORF">R3W88_009502</name>
</gene>
<sequence>MGLSGHSLTFSFHLDNQEIIMDLQDLGYMAQIITEGMRLGIEAYINHMNIPGSELSFYHKILFSPYP</sequence>
<comment type="caution">
    <text evidence="1">The sequence shown here is derived from an EMBL/GenBank/DDBJ whole genome shotgun (WGS) entry which is preliminary data.</text>
</comment>
<evidence type="ECO:0000313" key="1">
    <source>
        <dbReference type="EMBL" id="KAK4735241.1"/>
    </source>
</evidence>
<protein>
    <submittedName>
        <fullName evidence="1">Uncharacterized protein</fullName>
    </submittedName>
</protein>
<proteinExistence type="predicted"/>
<dbReference type="EMBL" id="JAWPEI010000002">
    <property type="protein sequence ID" value="KAK4735241.1"/>
    <property type="molecule type" value="Genomic_DNA"/>
</dbReference>
<organism evidence="1 2">
    <name type="scientific">Solanum pinnatisectum</name>
    <name type="common">tansyleaf nightshade</name>
    <dbReference type="NCBI Taxonomy" id="50273"/>
    <lineage>
        <taxon>Eukaryota</taxon>
        <taxon>Viridiplantae</taxon>
        <taxon>Streptophyta</taxon>
        <taxon>Embryophyta</taxon>
        <taxon>Tracheophyta</taxon>
        <taxon>Spermatophyta</taxon>
        <taxon>Magnoliopsida</taxon>
        <taxon>eudicotyledons</taxon>
        <taxon>Gunneridae</taxon>
        <taxon>Pentapetalae</taxon>
        <taxon>asterids</taxon>
        <taxon>lamiids</taxon>
        <taxon>Solanales</taxon>
        <taxon>Solanaceae</taxon>
        <taxon>Solanoideae</taxon>
        <taxon>Solaneae</taxon>
        <taxon>Solanum</taxon>
    </lineage>
</organism>
<dbReference type="Proteomes" id="UP001311915">
    <property type="component" value="Unassembled WGS sequence"/>
</dbReference>
<evidence type="ECO:0000313" key="2">
    <source>
        <dbReference type="Proteomes" id="UP001311915"/>
    </source>
</evidence>